<keyword evidence="2 7" id="KW-0285">Flavoprotein</keyword>
<dbReference type="Pfam" id="PF01070">
    <property type="entry name" value="FMN_dh"/>
    <property type="match status" value="1"/>
</dbReference>
<dbReference type="AlphaFoldDB" id="A0AB33JKM2"/>
<feature type="binding site" evidence="7">
    <location>
        <position position="292"/>
    </location>
    <ligand>
        <name>glyoxylate</name>
        <dbReference type="ChEBI" id="CHEBI:36655"/>
    </ligand>
</feature>
<evidence type="ECO:0000256" key="6">
    <source>
        <dbReference type="PIRSR" id="PIRSR000138-1"/>
    </source>
</evidence>
<feature type="active site" description="Proton acceptor" evidence="6">
    <location>
        <position position="289"/>
    </location>
</feature>
<reference evidence="10" key="1">
    <citation type="submission" date="2024-07" db="EMBL/GenBank/DDBJ databases">
        <title>Complete genome sequences of cellulolytic bacteria, Kitasatospora sp. CMC57 and Streptomyces sp. CMC78, isolated from Japanese agricultural soil.</title>
        <authorList>
            <person name="Hashimoto T."/>
            <person name="Ito M."/>
            <person name="Iwamoto M."/>
            <person name="Fukahori D."/>
            <person name="Shoda T."/>
            <person name="Sakoda M."/>
            <person name="Morohoshi T."/>
            <person name="Mitsuboshi M."/>
            <person name="Nishizawa T."/>
        </authorList>
    </citation>
    <scope>NUCLEOTIDE SEQUENCE</scope>
    <source>
        <strain evidence="10">CMC57</strain>
    </source>
</reference>
<evidence type="ECO:0000256" key="7">
    <source>
        <dbReference type="PIRSR" id="PIRSR000138-2"/>
    </source>
</evidence>
<feature type="binding site" evidence="7">
    <location>
        <position position="197"/>
    </location>
    <ligand>
        <name>glyoxylate</name>
        <dbReference type="ChEBI" id="CHEBI:36655"/>
    </ligand>
</feature>
<keyword evidence="3 7" id="KW-0288">FMN</keyword>
<feature type="binding site" evidence="7">
    <location>
        <position position="188"/>
    </location>
    <ligand>
        <name>FMN</name>
        <dbReference type="ChEBI" id="CHEBI:58210"/>
    </ligand>
</feature>
<dbReference type="CDD" id="cd02809">
    <property type="entry name" value="alpha_hydroxyacid_oxid_FMN"/>
    <property type="match status" value="1"/>
</dbReference>
<dbReference type="InterPro" id="IPR000262">
    <property type="entry name" value="FMN-dep_DH"/>
</dbReference>
<dbReference type="Gene3D" id="3.20.20.70">
    <property type="entry name" value="Aldolase class I"/>
    <property type="match status" value="1"/>
</dbReference>
<feature type="binding site" evidence="7">
    <location>
        <begin position="343"/>
        <end position="344"/>
    </location>
    <ligand>
        <name>FMN</name>
        <dbReference type="ChEBI" id="CHEBI:58210"/>
    </ligand>
</feature>
<name>A0AB33JKM2_9ACTN</name>
<evidence type="ECO:0000256" key="5">
    <source>
        <dbReference type="ARBA" id="ARBA00024042"/>
    </source>
</evidence>
<feature type="binding site" evidence="7">
    <location>
        <begin position="110"/>
        <end position="112"/>
    </location>
    <ligand>
        <name>FMN</name>
        <dbReference type="ChEBI" id="CHEBI:58210"/>
    </ligand>
</feature>
<comment type="similarity">
    <text evidence="5">Belongs to the FMN-dependent alpha-hydroxy acid dehydrogenase family.</text>
</comment>
<sequence>MDRVKVYTNEGSGPYAAEPGAARTRSPGRVWQPMDPLTLREIEEDARRRLPVAIREFIDGGSSQERTLAGNLSQYGRWGFRPRVLVDVSTVDLTVDLLGSTLAAPIGVAPMAYHRLVDPEGETATARAAGRHGLLTVVAMFASRTVEEIAAEATGPLWLQLYWLRRRDVLAGLLERAEQAGYRALLLTVDAPRIGRRLRDLRNGFAVPPQVRAVNLEPELMTSTGRSAVGRSAIATHAEEQFETTLTWSDLAWLRERTSLPLVLKGILTAEDARLAVGHGADAVVVSNHGGRQLDGAVPTLTGLPEVVAAVPADFPVLLDGGVRSGTDAATALALGARAVLVGRPVLWGLAAGGEAGAARVLGLLRDELEHTLALLGRPRPGDLDRSALADLGV</sequence>
<keyword evidence="4" id="KW-0560">Oxidoreductase</keyword>
<feature type="binding site" evidence="7">
    <location>
        <position position="287"/>
    </location>
    <ligand>
        <name>FMN</name>
        <dbReference type="ChEBI" id="CHEBI:58210"/>
    </ligand>
</feature>
<dbReference type="PANTHER" id="PTHR10578">
    <property type="entry name" value="S -2-HYDROXY-ACID OXIDASE-RELATED"/>
    <property type="match status" value="1"/>
</dbReference>
<dbReference type="InterPro" id="IPR037396">
    <property type="entry name" value="FMN_HAD"/>
</dbReference>
<protein>
    <submittedName>
        <fullName evidence="10">Alpha-hydroxy acid oxidase</fullName>
    </submittedName>
</protein>
<dbReference type="EMBL" id="AP035881">
    <property type="protein sequence ID" value="BFP43894.1"/>
    <property type="molecule type" value="Genomic_DNA"/>
</dbReference>
<evidence type="ECO:0000256" key="1">
    <source>
        <dbReference type="ARBA" id="ARBA00001917"/>
    </source>
</evidence>
<evidence type="ECO:0000259" key="9">
    <source>
        <dbReference type="PROSITE" id="PS51349"/>
    </source>
</evidence>
<evidence type="ECO:0000313" key="10">
    <source>
        <dbReference type="EMBL" id="BFP43894.1"/>
    </source>
</evidence>
<dbReference type="SUPFAM" id="SSF51395">
    <property type="entry name" value="FMN-linked oxidoreductases"/>
    <property type="match status" value="1"/>
</dbReference>
<proteinExistence type="inferred from homology"/>
<evidence type="ECO:0000256" key="3">
    <source>
        <dbReference type="ARBA" id="ARBA00022643"/>
    </source>
</evidence>
<dbReference type="FunFam" id="3.20.20.70:FF:000029">
    <property type="entry name" value="L-lactate dehydrogenase"/>
    <property type="match status" value="1"/>
</dbReference>
<accession>A0AB33JKM2</accession>
<feature type="binding site" evidence="7">
    <location>
        <position position="162"/>
    </location>
    <ligand>
        <name>glyoxylate</name>
        <dbReference type="ChEBI" id="CHEBI:36655"/>
    </ligand>
</feature>
<evidence type="ECO:0000256" key="2">
    <source>
        <dbReference type="ARBA" id="ARBA00022630"/>
    </source>
</evidence>
<feature type="binding site" evidence="7">
    <location>
        <position position="289"/>
    </location>
    <ligand>
        <name>glyoxylate</name>
        <dbReference type="ChEBI" id="CHEBI:36655"/>
    </ligand>
</feature>
<evidence type="ECO:0000256" key="4">
    <source>
        <dbReference type="ARBA" id="ARBA00023002"/>
    </source>
</evidence>
<dbReference type="GO" id="GO:0010181">
    <property type="term" value="F:FMN binding"/>
    <property type="evidence" value="ECO:0007669"/>
    <property type="project" value="InterPro"/>
</dbReference>
<dbReference type="InterPro" id="IPR012133">
    <property type="entry name" value="Alpha-hydoxy_acid_DH_FMN"/>
</dbReference>
<gene>
    <name evidence="10" type="ORF">KCMC57_02620</name>
</gene>
<feature type="binding site" evidence="7">
    <location>
        <position position="265"/>
    </location>
    <ligand>
        <name>FMN</name>
        <dbReference type="ChEBI" id="CHEBI:58210"/>
    </ligand>
</feature>
<dbReference type="PROSITE" id="PS00557">
    <property type="entry name" value="FMN_HYDROXY_ACID_DH_1"/>
    <property type="match status" value="1"/>
</dbReference>
<dbReference type="InterPro" id="IPR008259">
    <property type="entry name" value="FMN_hydac_DH_AS"/>
</dbReference>
<organism evidence="10">
    <name type="scientific">Kitasatospora sp. CMC57</name>
    <dbReference type="NCBI Taxonomy" id="3231513"/>
    <lineage>
        <taxon>Bacteria</taxon>
        <taxon>Bacillati</taxon>
        <taxon>Actinomycetota</taxon>
        <taxon>Actinomycetes</taxon>
        <taxon>Kitasatosporales</taxon>
        <taxon>Streptomycetaceae</taxon>
        <taxon>Kitasatospora</taxon>
    </lineage>
</organism>
<feature type="domain" description="FMN hydroxy acid dehydrogenase" evidence="9">
    <location>
        <begin position="31"/>
        <end position="394"/>
    </location>
</feature>
<dbReference type="PROSITE" id="PS51349">
    <property type="entry name" value="FMN_HYDROXY_ACID_DH_2"/>
    <property type="match status" value="1"/>
</dbReference>
<comment type="cofactor">
    <cofactor evidence="1">
        <name>FMN</name>
        <dbReference type="ChEBI" id="CHEBI:58210"/>
    </cofactor>
</comment>
<feature type="binding site" evidence="7">
    <location>
        <position position="160"/>
    </location>
    <ligand>
        <name>FMN</name>
        <dbReference type="ChEBI" id="CHEBI:58210"/>
    </ligand>
</feature>
<feature type="region of interest" description="Disordered" evidence="8">
    <location>
        <begin position="1"/>
        <end position="27"/>
    </location>
</feature>
<feature type="binding site" evidence="7">
    <location>
        <begin position="320"/>
        <end position="324"/>
    </location>
    <ligand>
        <name>FMN</name>
        <dbReference type="ChEBI" id="CHEBI:58210"/>
    </ligand>
</feature>
<evidence type="ECO:0000256" key="8">
    <source>
        <dbReference type="SAM" id="MobiDB-lite"/>
    </source>
</evidence>
<dbReference type="PIRSF" id="PIRSF000138">
    <property type="entry name" value="Al-hdrx_acd_dh"/>
    <property type="match status" value="1"/>
</dbReference>
<dbReference type="PANTHER" id="PTHR10578:SF107">
    <property type="entry name" value="2-HYDROXYACID OXIDASE 1"/>
    <property type="match status" value="1"/>
</dbReference>
<dbReference type="GO" id="GO:0016614">
    <property type="term" value="F:oxidoreductase activity, acting on CH-OH group of donors"/>
    <property type="evidence" value="ECO:0007669"/>
    <property type="project" value="UniProtKB-ARBA"/>
</dbReference>
<dbReference type="InterPro" id="IPR013785">
    <property type="entry name" value="Aldolase_TIM"/>
</dbReference>